<dbReference type="Gene3D" id="1.20.58.160">
    <property type="match status" value="1"/>
</dbReference>
<dbReference type="AlphaFoldDB" id="A0A8H6HHV2"/>
<dbReference type="GO" id="GO:0043328">
    <property type="term" value="P:protein transport to vacuole involved in ubiquitin-dependent protein catabolic process via the multivesicular body sorting pathway"/>
    <property type="evidence" value="ECO:0007669"/>
    <property type="project" value="TreeGrafter"/>
</dbReference>
<feature type="non-terminal residue" evidence="3">
    <location>
        <position position="292"/>
    </location>
</feature>
<comment type="caution">
    <text evidence="3">The sequence shown here is derived from an EMBL/GenBank/DDBJ whole genome shotgun (WGS) entry which is preliminary data.</text>
</comment>
<dbReference type="PANTHER" id="PTHR47180">
    <property type="entry name" value="ADP-RIBOSYLATION FACTOR-BINDING PROTEIN GGA1-RELATED"/>
    <property type="match status" value="1"/>
</dbReference>
<dbReference type="GO" id="GO:0043130">
    <property type="term" value="F:ubiquitin binding"/>
    <property type="evidence" value="ECO:0007669"/>
    <property type="project" value="InterPro"/>
</dbReference>
<dbReference type="GO" id="GO:0006896">
    <property type="term" value="P:Golgi to vacuole transport"/>
    <property type="evidence" value="ECO:0007669"/>
    <property type="project" value="TreeGrafter"/>
</dbReference>
<gene>
    <name evidence="3" type="ORF">DFP72DRAFT_821895</name>
</gene>
<keyword evidence="4" id="KW-1185">Reference proteome</keyword>
<name>A0A8H6HHV2_9AGAR</name>
<dbReference type="GO" id="GO:0035091">
    <property type="term" value="F:phosphatidylinositol binding"/>
    <property type="evidence" value="ECO:0007669"/>
    <property type="project" value="InterPro"/>
</dbReference>
<sequence>PSQLNAWSSSSCSQLEKDRQAQSAKLQELIRRGTPRNLAAAQEPVMKSLAGANPEAKPDYCAQSLTELNKLEQKVILLNEMLDNVDTSRGEKFTTGEAYDQVSSILKAARPKMQKWISDAQNDDPESLDTFLQINDQINSVVNRYEAFKKGDYSIAGTIPAELAPSAQPTSLIDFDDSETAPAAANANPANDLAGLFGGASSSSSPPAPQQPSVVSPLQLHSELRAVHPLSAHSVHSHLPLSRSLRDTTTDHLETCLALPALRSRPRRRLRPYVVVVVGVSPLLVGAGTRGS</sequence>
<dbReference type="Pfam" id="PF03127">
    <property type="entry name" value="GAT"/>
    <property type="match status" value="1"/>
</dbReference>
<evidence type="ECO:0000313" key="3">
    <source>
        <dbReference type="EMBL" id="KAF6747330.1"/>
    </source>
</evidence>
<evidence type="ECO:0000259" key="2">
    <source>
        <dbReference type="PROSITE" id="PS50909"/>
    </source>
</evidence>
<evidence type="ECO:0000313" key="4">
    <source>
        <dbReference type="Proteomes" id="UP000521943"/>
    </source>
</evidence>
<organism evidence="3 4">
    <name type="scientific">Ephemerocybe angulata</name>
    <dbReference type="NCBI Taxonomy" id="980116"/>
    <lineage>
        <taxon>Eukaryota</taxon>
        <taxon>Fungi</taxon>
        <taxon>Dikarya</taxon>
        <taxon>Basidiomycota</taxon>
        <taxon>Agaricomycotina</taxon>
        <taxon>Agaricomycetes</taxon>
        <taxon>Agaricomycetidae</taxon>
        <taxon>Agaricales</taxon>
        <taxon>Agaricineae</taxon>
        <taxon>Psathyrellaceae</taxon>
        <taxon>Ephemerocybe</taxon>
    </lineage>
</organism>
<evidence type="ECO:0000256" key="1">
    <source>
        <dbReference type="SAM" id="MobiDB-lite"/>
    </source>
</evidence>
<dbReference type="CDD" id="cd14235">
    <property type="entry name" value="GAT_GGA_fungi"/>
    <property type="match status" value="1"/>
</dbReference>
<dbReference type="InterPro" id="IPR004152">
    <property type="entry name" value="GAT_dom"/>
</dbReference>
<dbReference type="OrthoDB" id="2018246at2759"/>
<dbReference type="InterPro" id="IPR052653">
    <property type="entry name" value="ARF-binding"/>
</dbReference>
<feature type="compositionally biased region" description="Low complexity" evidence="1">
    <location>
        <begin position="200"/>
        <end position="215"/>
    </location>
</feature>
<dbReference type="PROSITE" id="PS50909">
    <property type="entry name" value="GAT"/>
    <property type="match status" value="1"/>
</dbReference>
<dbReference type="Proteomes" id="UP000521943">
    <property type="component" value="Unassembled WGS sequence"/>
</dbReference>
<dbReference type="InterPro" id="IPR038425">
    <property type="entry name" value="GAT_sf"/>
</dbReference>
<feature type="domain" description="GAT" evidence="2">
    <location>
        <begin position="19"/>
        <end position="150"/>
    </location>
</feature>
<dbReference type="EMBL" id="JACGCI010000082">
    <property type="protein sequence ID" value="KAF6747330.1"/>
    <property type="molecule type" value="Genomic_DNA"/>
</dbReference>
<dbReference type="PANTHER" id="PTHR47180:SF1">
    <property type="entry name" value="ADP-RIBOSYLATION FACTOR-BINDING PROTEIN GGA1-RELATED"/>
    <property type="match status" value="1"/>
</dbReference>
<dbReference type="SUPFAM" id="SSF89009">
    <property type="entry name" value="GAT-like domain"/>
    <property type="match status" value="1"/>
</dbReference>
<accession>A0A8H6HHV2</accession>
<dbReference type="GO" id="GO:0005829">
    <property type="term" value="C:cytosol"/>
    <property type="evidence" value="ECO:0007669"/>
    <property type="project" value="GOC"/>
</dbReference>
<protein>
    <recommendedName>
        <fullName evidence="2">GAT domain-containing protein</fullName>
    </recommendedName>
</protein>
<dbReference type="GO" id="GO:0005802">
    <property type="term" value="C:trans-Golgi network"/>
    <property type="evidence" value="ECO:0007669"/>
    <property type="project" value="TreeGrafter"/>
</dbReference>
<dbReference type="GO" id="GO:0006895">
    <property type="term" value="P:Golgi to endosome transport"/>
    <property type="evidence" value="ECO:0007669"/>
    <property type="project" value="TreeGrafter"/>
</dbReference>
<reference evidence="3 4" key="1">
    <citation type="submission" date="2020-07" db="EMBL/GenBank/DDBJ databases">
        <title>Comparative genomics of pyrophilous fungi reveals a link between fire events and developmental genes.</title>
        <authorList>
            <consortium name="DOE Joint Genome Institute"/>
            <person name="Steindorff A.S."/>
            <person name="Carver A."/>
            <person name="Calhoun S."/>
            <person name="Stillman K."/>
            <person name="Liu H."/>
            <person name="Lipzen A."/>
            <person name="Pangilinan J."/>
            <person name="Labutti K."/>
            <person name="Bruns T.D."/>
            <person name="Grigoriev I.V."/>
        </authorList>
    </citation>
    <scope>NUCLEOTIDE SEQUENCE [LARGE SCALE GENOMIC DNA]</scope>
    <source>
        <strain evidence="3 4">CBS 144469</strain>
    </source>
</reference>
<proteinExistence type="predicted"/>
<feature type="region of interest" description="Disordered" evidence="1">
    <location>
        <begin position="195"/>
        <end position="215"/>
    </location>
</feature>